<comment type="caution">
    <text evidence="6">The sequence shown here is derived from an EMBL/GenBank/DDBJ whole genome shotgun (WGS) entry which is preliminary data.</text>
</comment>
<keyword evidence="1" id="KW-0732">Signal</keyword>
<dbReference type="PANTHER" id="PTHR35936:SF17">
    <property type="entry name" value="ARGININE-BINDING EXTRACELLULAR PROTEIN ARTP"/>
    <property type="match status" value="1"/>
</dbReference>
<evidence type="ECO:0000256" key="1">
    <source>
        <dbReference type="ARBA" id="ARBA00022729"/>
    </source>
</evidence>
<dbReference type="InterPro" id="IPR001638">
    <property type="entry name" value="Solute-binding_3/MltF_N"/>
</dbReference>
<evidence type="ECO:0000256" key="3">
    <source>
        <dbReference type="ARBA" id="ARBA00023288"/>
    </source>
</evidence>
<dbReference type="RefSeq" id="WP_390194827.1">
    <property type="nucleotide sequence ID" value="NZ_JBHSDV010000001.1"/>
</dbReference>
<dbReference type="InterPro" id="IPR001320">
    <property type="entry name" value="Iontro_rcpt_C"/>
</dbReference>
<evidence type="ECO:0000313" key="6">
    <source>
        <dbReference type="EMBL" id="MFC4386319.1"/>
    </source>
</evidence>
<evidence type="ECO:0000259" key="5">
    <source>
        <dbReference type="SMART" id="SM00079"/>
    </source>
</evidence>
<dbReference type="PANTHER" id="PTHR35936">
    <property type="entry name" value="MEMBRANE-BOUND LYTIC MUREIN TRANSGLYCOSYLASE F"/>
    <property type="match status" value="1"/>
</dbReference>
<evidence type="ECO:0000256" key="2">
    <source>
        <dbReference type="ARBA" id="ARBA00023139"/>
    </source>
</evidence>
<gene>
    <name evidence="6" type="ORF">ACFOZ1_00720</name>
</gene>
<feature type="domain" description="Ionotropic glutamate receptor C-terminal" evidence="5">
    <location>
        <begin position="36"/>
        <end position="257"/>
    </location>
</feature>
<dbReference type="EMBL" id="JBHSDV010000001">
    <property type="protein sequence ID" value="MFC4386319.1"/>
    <property type="molecule type" value="Genomic_DNA"/>
</dbReference>
<proteinExistence type="predicted"/>
<name>A0ABV8VQ51_9BACI</name>
<dbReference type="PROSITE" id="PS51257">
    <property type="entry name" value="PROKAR_LIPOPROTEIN"/>
    <property type="match status" value="1"/>
</dbReference>
<sequence length="265" mass="29068">MNKWMIGIIATFVIFMLAGCGSSDEGDNGASEGKEPIKVVTEAGFMPFSYLDKGELVGFDIELIDAVLKEAGIEYTIENVGWESMLAAVQNKDADLAIAGITVDDDRKQTYDFSSSYFESTHKVVFREGEAITSGEDIKELKVGVQAGTTGSKAAEKIMGENHPNISKYDSNTLAFMSLQSGDVDAVVTDNIVADEYVNNNPDANVEMITDPETFDSEFYGIMFPKGSELVEQVNTALQTLMENGTYEELYKKWFDADPNMDALQ</sequence>
<feature type="domain" description="Solute-binding protein family 3/N-terminal" evidence="4">
    <location>
        <begin position="36"/>
        <end position="258"/>
    </location>
</feature>
<protein>
    <submittedName>
        <fullName evidence="6">Basic amino acid ABC transporter substrate-binding protein</fullName>
    </submittedName>
</protein>
<organism evidence="6 7">
    <name type="scientific">Gracilibacillus marinus</name>
    <dbReference type="NCBI Taxonomy" id="630535"/>
    <lineage>
        <taxon>Bacteria</taxon>
        <taxon>Bacillati</taxon>
        <taxon>Bacillota</taxon>
        <taxon>Bacilli</taxon>
        <taxon>Bacillales</taxon>
        <taxon>Bacillaceae</taxon>
        <taxon>Gracilibacillus</taxon>
    </lineage>
</organism>
<dbReference type="Gene3D" id="3.40.190.10">
    <property type="entry name" value="Periplasmic binding protein-like II"/>
    <property type="match status" value="2"/>
</dbReference>
<keyword evidence="3" id="KW-0449">Lipoprotein</keyword>
<keyword evidence="2" id="KW-0564">Palmitate</keyword>
<accession>A0ABV8VQ51</accession>
<reference evidence="7" key="1">
    <citation type="journal article" date="2019" name="Int. J. Syst. Evol. Microbiol.">
        <title>The Global Catalogue of Microorganisms (GCM) 10K type strain sequencing project: providing services to taxonomists for standard genome sequencing and annotation.</title>
        <authorList>
            <consortium name="The Broad Institute Genomics Platform"/>
            <consortium name="The Broad Institute Genome Sequencing Center for Infectious Disease"/>
            <person name="Wu L."/>
            <person name="Ma J."/>
        </authorList>
    </citation>
    <scope>NUCLEOTIDE SEQUENCE [LARGE SCALE GENOMIC DNA]</scope>
    <source>
        <strain evidence="7">KACC 14058</strain>
    </source>
</reference>
<keyword evidence="7" id="KW-1185">Reference proteome</keyword>
<dbReference type="SMART" id="SM00079">
    <property type="entry name" value="PBPe"/>
    <property type="match status" value="1"/>
</dbReference>
<dbReference type="SUPFAM" id="SSF53850">
    <property type="entry name" value="Periplasmic binding protein-like II"/>
    <property type="match status" value="1"/>
</dbReference>
<dbReference type="Proteomes" id="UP001595880">
    <property type="component" value="Unassembled WGS sequence"/>
</dbReference>
<dbReference type="CDD" id="cd13624">
    <property type="entry name" value="PBP2_Arg_Lys_His"/>
    <property type="match status" value="1"/>
</dbReference>
<evidence type="ECO:0000313" key="7">
    <source>
        <dbReference type="Proteomes" id="UP001595880"/>
    </source>
</evidence>
<evidence type="ECO:0000259" key="4">
    <source>
        <dbReference type="SMART" id="SM00062"/>
    </source>
</evidence>
<dbReference type="Pfam" id="PF00497">
    <property type="entry name" value="SBP_bac_3"/>
    <property type="match status" value="1"/>
</dbReference>
<dbReference type="SMART" id="SM00062">
    <property type="entry name" value="PBPb"/>
    <property type="match status" value="1"/>
</dbReference>